<dbReference type="OrthoDB" id="6058203at2759"/>
<evidence type="ECO:0000313" key="9">
    <source>
        <dbReference type="Proteomes" id="UP000272942"/>
    </source>
</evidence>
<dbReference type="PROSITE" id="PS50055">
    <property type="entry name" value="TYR_PHOSPHATASE_PTP"/>
    <property type="match status" value="2"/>
</dbReference>
<dbReference type="Gene3D" id="3.90.190.10">
    <property type="entry name" value="Protein tyrosine phosphatase superfamily"/>
    <property type="match status" value="2"/>
</dbReference>
<organism evidence="10">
    <name type="scientific">Echinostoma caproni</name>
    <dbReference type="NCBI Taxonomy" id="27848"/>
    <lineage>
        <taxon>Eukaryota</taxon>
        <taxon>Metazoa</taxon>
        <taxon>Spiralia</taxon>
        <taxon>Lophotrochozoa</taxon>
        <taxon>Platyhelminthes</taxon>
        <taxon>Trematoda</taxon>
        <taxon>Digenea</taxon>
        <taxon>Plagiorchiida</taxon>
        <taxon>Echinostomata</taxon>
        <taxon>Echinostomatoidea</taxon>
        <taxon>Echinostomatidae</taxon>
        <taxon>Echinostoma</taxon>
    </lineage>
</organism>
<feature type="region of interest" description="Disordered" evidence="5">
    <location>
        <begin position="381"/>
        <end position="400"/>
    </location>
</feature>
<dbReference type="AlphaFoldDB" id="A0A183AN21"/>
<evidence type="ECO:0000313" key="10">
    <source>
        <dbReference type="WBParaSite" id="ECPE_0000838201-mRNA-1"/>
    </source>
</evidence>
<accession>A0A183AN21</accession>
<dbReference type="WBParaSite" id="ECPE_0000838201-mRNA-1">
    <property type="protein sequence ID" value="ECPE_0000838201-mRNA-1"/>
    <property type="gene ID" value="ECPE_0000838201"/>
</dbReference>
<comment type="similarity">
    <text evidence="1">Belongs to the protein-tyrosine phosphatase family.</text>
</comment>
<dbReference type="EMBL" id="UZAN01045872">
    <property type="protein sequence ID" value="VDP83332.1"/>
    <property type="molecule type" value="Genomic_DNA"/>
</dbReference>
<dbReference type="InterPro" id="IPR050348">
    <property type="entry name" value="Protein-Tyr_Phosphatase"/>
</dbReference>
<dbReference type="InterPro" id="IPR000242">
    <property type="entry name" value="PTP_cat"/>
</dbReference>
<evidence type="ECO:0000256" key="5">
    <source>
        <dbReference type="SAM" id="MobiDB-lite"/>
    </source>
</evidence>
<dbReference type="PANTHER" id="PTHR19134">
    <property type="entry name" value="RECEPTOR-TYPE TYROSINE-PROTEIN PHOSPHATASE"/>
    <property type="match status" value="1"/>
</dbReference>
<dbReference type="Proteomes" id="UP000272942">
    <property type="component" value="Unassembled WGS sequence"/>
</dbReference>
<dbReference type="EC" id="3.1.3.48" evidence="2"/>
<evidence type="ECO:0000313" key="8">
    <source>
        <dbReference type="EMBL" id="VDP83332.1"/>
    </source>
</evidence>
<dbReference type="InterPro" id="IPR029021">
    <property type="entry name" value="Prot-tyrosine_phosphatase-like"/>
</dbReference>
<dbReference type="InterPro" id="IPR000387">
    <property type="entry name" value="Tyr_Pase_dom"/>
</dbReference>
<dbReference type="SUPFAM" id="SSF52799">
    <property type="entry name" value="(Phosphotyrosine protein) phosphatases II"/>
    <property type="match status" value="2"/>
</dbReference>
<dbReference type="SMART" id="SM00404">
    <property type="entry name" value="PTPc_motif"/>
    <property type="match status" value="1"/>
</dbReference>
<dbReference type="PROSITE" id="PS00383">
    <property type="entry name" value="TYR_PHOSPHATASE_1"/>
    <property type="match status" value="1"/>
</dbReference>
<proteinExistence type="inferred from homology"/>
<keyword evidence="4" id="KW-0904">Protein phosphatase</keyword>
<reference evidence="10" key="1">
    <citation type="submission" date="2016-06" db="UniProtKB">
        <authorList>
            <consortium name="WormBaseParasite"/>
        </authorList>
    </citation>
    <scope>IDENTIFICATION</scope>
</reference>
<name>A0A183AN21_9TREM</name>
<evidence type="ECO:0000256" key="2">
    <source>
        <dbReference type="ARBA" id="ARBA00013064"/>
    </source>
</evidence>
<protein>
    <recommendedName>
        <fullName evidence="2">protein-tyrosine-phosphatase</fullName>
        <ecNumber evidence="2">3.1.3.48</ecNumber>
    </recommendedName>
</protein>
<evidence type="ECO:0000256" key="3">
    <source>
        <dbReference type="ARBA" id="ARBA00022801"/>
    </source>
</evidence>
<feature type="domain" description="Tyrosine specific protein phosphatases" evidence="7">
    <location>
        <begin position="136"/>
        <end position="210"/>
    </location>
</feature>
<keyword evidence="9" id="KW-1185">Reference proteome</keyword>
<dbReference type="InterPro" id="IPR003595">
    <property type="entry name" value="Tyr_Pase_cat"/>
</dbReference>
<dbReference type="SMART" id="SM00194">
    <property type="entry name" value="PTPc"/>
    <property type="match status" value="1"/>
</dbReference>
<dbReference type="CDD" id="cd00047">
    <property type="entry name" value="PTPc"/>
    <property type="match status" value="1"/>
</dbReference>
<reference evidence="8 9" key="2">
    <citation type="submission" date="2018-11" db="EMBL/GenBank/DDBJ databases">
        <authorList>
            <consortium name="Pathogen Informatics"/>
        </authorList>
    </citation>
    <scope>NUCLEOTIDE SEQUENCE [LARGE SCALE GENOMIC DNA]</scope>
    <source>
        <strain evidence="8 9">Egypt</strain>
    </source>
</reference>
<evidence type="ECO:0000259" key="6">
    <source>
        <dbReference type="PROSITE" id="PS50055"/>
    </source>
</evidence>
<feature type="domain" description="Tyrosine-protein phosphatase" evidence="6">
    <location>
        <begin position="250"/>
        <end position="478"/>
    </location>
</feature>
<dbReference type="Pfam" id="PF00102">
    <property type="entry name" value="Y_phosphatase"/>
    <property type="match status" value="3"/>
</dbReference>
<evidence type="ECO:0000256" key="1">
    <source>
        <dbReference type="ARBA" id="ARBA00009580"/>
    </source>
</evidence>
<dbReference type="GO" id="GO:0004725">
    <property type="term" value="F:protein tyrosine phosphatase activity"/>
    <property type="evidence" value="ECO:0007669"/>
    <property type="project" value="InterPro"/>
</dbReference>
<evidence type="ECO:0000256" key="4">
    <source>
        <dbReference type="ARBA" id="ARBA00022912"/>
    </source>
</evidence>
<gene>
    <name evidence="8" type="ORF">ECPE_LOCUS8356</name>
</gene>
<dbReference type="PANTHER" id="PTHR19134:SF562">
    <property type="entry name" value="PROTEIN-TYROSINE-PHOSPHATASE"/>
    <property type="match status" value="1"/>
</dbReference>
<dbReference type="PROSITE" id="PS50056">
    <property type="entry name" value="TYR_PHOSPHATASE_2"/>
    <property type="match status" value="1"/>
</dbReference>
<feature type="domain" description="Tyrosine-protein phosphatase" evidence="6">
    <location>
        <begin position="1"/>
        <end position="219"/>
    </location>
</feature>
<sequence>MLTNLVEDGTLKCCQYWPDSPTHTDTTVDQSKLSTTNSTQRFGNLLVQSVDIIPYAHFTVRQFQLTEMTTGVIQNVMQYHFHSWISPDEKVRENKLNGSVGSKLQPGGDEWQRHLDTPLGNLFTKSSNMGGTFDRLAFIEFYYRVKTASRPEDGPVLVHCGTGLNRTGLYIAFDSLLQQATHERVVGVARFCASLSKSRANMFRSTQHYVLLYDLLFEALLAGHSIVDLDVLSTYRILNQKNPKLGRSYLWEQWSLLHMYTPVPDPSTDLRSALVATNIQRNRFPKVYDLLPPERWRPKFRSALNLPDWTGYINAVYVDGSALRDDIILTQTPFIHTVDEFWLLIDEEKVSCIIDMEPFGYGTSSAVRYWPLKTDENSNAPLFGDPCDQQPEPQTDDSNCEVSEDHVRSAWCSVAGGLMEICQIGSLTPVRLDSSARKKGTNHGIYRRRLLLRTRTNGGAREKSKAREVLVFHFACEWNNSNQVCLV</sequence>
<keyword evidence="3" id="KW-0378">Hydrolase</keyword>
<evidence type="ECO:0000259" key="7">
    <source>
        <dbReference type="PROSITE" id="PS50056"/>
    </source>
</evidence>
<dbReference type="InterPro" id="IPR016130">
    <property type="entry name" value="Tyr_Pase_AS"/>
</dbReference>